<feature type="transmembrane region" description="Helical" evidence="8">
    <location>
        <begin position="323"/>
        <end position="345"/>
    </location>
</feature>
<dbReference type="PANTHER" id="PTHR22750">
    <property type="entry name" value="G-PROTEIN COUPLED RECEPTOR"/>
    <property type="match status" value="1"/>
</dbReference>
<keyword evidence="7" id="KW-0807">Transducer</keyword>
<dbReference type="SUPFAM" id="SSF81321">
    <property type="entry name" value="Family A G protein-coupled receptor-like"/>
    <property type="match status" value="1"/>
</dbReference>
<dbReference type="EMBL" id="OV121133">
    <property type="protein sequence ID" value="CAH0551831.1"/>
    <property type="molecule type" value="Genomic_DNA"/>
</dbReference>
<organism evidence="10 11">
    <name type="scientific">Brassicogethes aeneus</name>
    <name type="common">Rape pollen beetle</name>
    <name type="synonym">Meligethes aeneus</name>
    <dbReference type="NCBI Taxonomy" id="1431903"/>
    <lineage>
        <taxon>Eukaryota</taxon>
        <taxon>Metazoa</taxon>
        <taxon>Ecdysozoa</taxon>
        <taxon>Arthropoda</taxon>
        <taxon>Hexapoda</taxon>
        <taxon>Insecta</taxon>
        <taxon>Pterygota</taxon>
        <taxon>Neoptera</taxon>
        <taxon>Endopterygota</taxon>
        <taxon>Coleoptera</taxon>
        <taxon>Polyphaga</taxon>
        <taxon>Cucujiformia</taxon>
        <taxon>Nitidulidae</taxon>
        <taxon>Meligethinae</taxon>
        <taxon>Brassicogethes</taxon>
    </lineage>
</organism>
<dbReference type="GO" id="GO:0004930">
    <property type="term" value="F:G protein-coupled receptor activity"/>
    <property type="evidence" value="ECO:0007669"/>
    <property type="project" value="UniProtKB-KW"/>
</dbReference>
<feature type="transmembrane region" description="Helical" evidence="8">
    <location>
        <begin position="33"/>
        <end position="57"/>
    </location>
</feature>
<dbReference type="Gene3D" id="1.20.1070.10">
    <property type="entry name" value="Rhodopsin 7-helix transmembrane proteins"/>
    <property type="match status" value="1"/>
</dbReference>
<feature type="transmembrane region" description="Helical" evidence="8">
    <location>
        <begin position="144"/>
        <end position="167"/>
    </location>
</feature>
<keyword evidence="7" id="KW-0297">G-protein coupled receptor</keyword>
<dbReference type="PRINTS" id="PR00237">
    <property type="entry name" value="GPCRRHODOPSN"/>
</dbReference>
<feature type="transmembrane region" description="Helical" evidence="8">
    <location>
        <begin position="281"/>
        <end position="303"/>
    </location>
</feature>
<comment type="subcellular location">
    <subcellularLocation>
        <location evidence="1">Cell membrane</location>
        <topology evidence="1">Multi-pass membrane protein</topology>
    </subcellularLocation>
</comment>
<evidence type="ECO:0000313" key="10">
    <source>
        <dbReference type="EMBL" id="CAH0551831.1"/>
    </source>
</evidence>
<dbReference type="Pfam" id="PF00001">
    <property type="entry name" value="7tm_1"/>
    <property type="match status" value="1"/>
</dbReference>
<evidence type="ECO:0000256" key="6">
    <source>
        <dbReference type="ARBA" id="ARBA00023136"/>
    </source>
</evidence>
<sequence length="392" mass="44614">MDQILLNRSSSILNDTVDINNSAVKKTLLLYDYFIPMIGILIVITNLAVVLSSGLLLKKGQEPRSTYLYLGNVALTDFFTGIAVIFGQVFPIQYRDHYVCSLQIGMIVSSTLASVLSVGLIAIDRFLYIIHGLKYQQWVYPQRARLSIGFTWIVGGFIGFLPLMGWYGDTQNGKICWFILLAPKELVLLTVIIGIIPILVVIVLYLVILFHALKKIFQLQNLNKQSSNQQEEKINNLRMFRGNAKNKGTRTPPPKKGFSRVFKKAPLKSVNTPSKWKAIKVVLFTTGSFIGTWSPYFIVSLLYVYKCDFNTETKYCKNLRLLIASPLAILGFMNSFFNPIIYAWWHKGFRDFVKRRFKIFSKKEDSITKSTSQTISSKKNSMSSEIHLNVLN</sequence>
<evidence type="ECO:0000256" key="1">
    <source>
        <dbReference type="ARBA" id="ARBA00004651"/>
    </source>
</evidence>
<gene>
    <name evidence="10" type="ORF">MELIAE_LOCUS4358</name>
</gene>
<evidence type="ECO:0000313" key="11">
    <source>
        <dbReference type="Proteomes" id="UP001154078"/>
    </source>
</evidence>
<keyword evidence="4 7" id="KW-0812">Transmembrane</keyword>
<dbReference type="InterPro" id="IPR000276">
    <property type="entry name" value="GPCR_Rhodpsn"/>
</dbReference>
<dbReference type="OrthoDB" id="10011551at2759"/>
<protein>
    <recommendedName>
        <fullName evidence="9">G-protein coupled receptors family 1 profile domain-containing protein</fullName>
    </recommendedName>
</protein>
<dbReference type="PROSITE" id="PS50262">
    <property type="entry name" value="G_PROTEIN_RECEP_F1_2"/>
    <property type="match status" value="1"/>
</dbReference>
<comment type="similarity">
    <text evidence="2 7">Belongs to the G-protein coupled receptor 1 family.</text>
</comment>
<evidence type="ECO:0000259" key="9">
    <source>
        <dbReference type="PROSITE" id="PS50262"/>
    </source>
</evidence>
<feature type="transmembrane region" description="Helical" evidence="8">
    <location>
        <begin position="187"/>
        <end position="210"/>
    </location>
</feature>
<keyword evidence="11" id="KW-1185">Reference proteome</keyword>
<keyword evidence="6 8" id="KW-0472">Membrane</keyword>
<accession>A0A9P0AZM1</accession>
<feature type="transmembrane region" description="Helical" evidence="8">
    <location>
        <begin position="102"/>
        <end position="123"/>
    </location>
</feature>
<dbReference type="GO" id="GO:0005886">
    <property type="term" value="C:plasma membrane"/>
    <property type="evidence" value="ECO:0007669"/>
    <property type="project" value="UniProtKB-SubCell"/>
</dbReference>
<feature type="domain" description="G-protein coupled receptors family 1 profile" evidence="9">
    <location>
        <begin position="45"/>
        <end position="342"/>
    </location>
</feature>
<keyword evidence="5 8" id="KW-1133">Transmembrane helix</keyword>
<proteinExistence type="inferred from homology"/>
<dbReference type="Proteomes" id="UP001154078">
    <property type="component" value="Chromosome 2"/>
</dbReference>
<dbReference type="CDD" id="cd00637">
    <property type="entry name" value="7tm_classA_rhodopsin-like"/>
    <property type="match status" value="1"/>
</dbReference>
<evidence type="ECO:0000256" key="7">
    <source>
        <dbReference type="RuleBase" id="RU000688"/>
    </source>
</evidence>
<name>A0A9P0AZM1_BRAAE</name>
<dbReference type="PROSITE" id="PS00237">
    <property type="entry name" value="G_PROTEIN_RECEP_F1_1"/>
    <property type="match status" value="1"/>
</dbReference>
<evidence type="ECO:0000256" key="4">
    <source>
        <dbReference type="ARBA" id="ARBA00022692"/>
    </source>
</evidence>
<evidence type="ECO:0000256" key="8">
    <source>
        <dbReference type="SAM" id="Phobius"/>
    </source>
</evidence>
<evidence type="ECO:0000256" key="2">
    <source>
        <dbReference type="ARBA" id="ARBA00010663"/>
    </source>
</evidence>
<keyword evidence="7" id="KW-0675">Receptor</keyword>
<dbReference type="InterPro" id="IPR017452">
    <property type="entry name" value="GPCR_Rhodpsn_7TM"/>
</dbReference>
<reference evidence="10" key="1">
    <citation type="submission" date="2021-12" db="EMBL/GenBank/DDBJ databases">
        <authorList>
            <person name="King R."/>
        </authorList>
    </citation>
    <scope>NUCLEOTIDE SEQUENCE</scope>
</reference>
<evidence type="ECO:0000256" key="3">
    <source>
        <dbReference type="ARBA" id="ARBA00022475"/>
    </source>
</evidence>
<dbReference type="AlphaFoldDB" id="A0A9P0AZM1"/>
<keyword evidence="3" id="KW-1003">Cell membrane</keyword>
<feature type="transmembrane region" description="Helical" evidence="8">
    <location>
        <begin position="69"/>
        <end position="90"/>
    </location>
</feature>
<evidence type="ECO:0000256" key="5">
    <source>
        <dbReference type="ARBA" id="ARBA00022989"/>
    </source>
</evidence>